<dbReference type="FunFam" id="3.10.450.10:FF:000003">
    <property type="entry name" value="Cathelicidin antimicrobial peptide"/>
    <property type="match status" value="1"/>
</dbReference>
<comment type="similarity">
    <text evidence="3">Belongs to the cathelicidin family.</text>
</comment>
<keyword evidence="11" id="KW-1185">Reference proteome</keyword>
<reference evidence="12" key="1">
    <citation type="submission" date="2025-08" db="UniProtKB">
        <authorList>
            <consortium name="RefSeq"/>
        </authorList>
    </citation>
    <scope>IDENTIFICATION</scope>
    <source>
        <tissue evidence="12">Blood</tissue>
    </source>
</reference>
<dbReference type="GeneID" id="129337799"/>
<evidence type="ECO:0000313" key="11">
    <source>
        <dbReference type="Proteomes" id="UP001190640"/>
    </source>
</evidence>
<dbReference type="AlphaFoldDB" id="A0AA97K0S1"/>
<dbReference type="GO" id="GO:0006952">
    <property type="term" value="P:defense response"/>
    <property type="evidence" value="ECO:0007669"/>
    <property type="project" value="InterPro"/>
</dbReference>
<dbReference type="InterPro" id="IPR001894">
    <property type="entry name" value="Cathelicidin-like"/>
</dbReference>
<keyword evidence="4" id="KW-0964">Secreted</keyword>
<keyword evidence="8" id="KW-1053">Target membrane</keyword>
<sequence>MQSCWALVMLLVGVASAAPTRSTPLSYEQVLASAVSTYNQELGQENAFRLLEAEPLPDWDPSAKTIQSLKFSIKETVCSTAENLDVSQCDYKDDGVDRDCSGFYSAEQDPPLIIVQCEDMEQELNRITRSRWRKFWRKTKKFVKKHGVSIGLAALRFPG</sequence>
<feature type="chain" id="PRO_5041716334" description="Vipericidin" evidence="10">
    <location>
        <begin position="18"/>
        <end position="159"/>
    </location>
</feature>
<evidence type="ECO:0000256" key="8">
    <source>
        <dbReference type="ARBA" id="ARBA00023298"/>
    </source>
</evidence>
<dbReference type="SUPFAM" id="SSF54403">
    <property type="entry name" value="Cystatin/monellin"/>
    <property type="match status" value="1"/>
</dbReference>
<evidence type="ECO:0000256" key="6">
    <source>
        <dbReference type="ARBA" id="ARBA00023136"/>
    </source>
</evidence>
<evidence type="ECO:0000256" key="7">
    <source>
        <dbReference type="ARBA" id="ARBA00023157"/>
    </source>
</evidence>
<organism evidence="11 12">
    <name type="scientific">Eublepharis macularius</name>
    <name type="common">Leopard gecko</name>
    <name type="synonym">Cyrtodactylus macularius</name>
    <dbReference type="NCBI Taxonomy" id="481883"/>
    <lineage>
        <taxon>Eukaryota</taxon>
        <taxon>Metazoa</taxon>
        <taxon>Chordata</taxon>
        <taxon>Craniata</taxon>
        <taxon>Vertebrata</taxon>
        <taxon>Euteleostomi</taxon>
        <taxon>Lepidosauria</taxon>
        <taxon>Squamata</taxon>
        <taxon>Bifurcata</taxon>
        <taxon>Gekkota</taxon>
        <taxon>Eublepharidae</taxon>
        <taxon>Eublepharinae</taxon>
        <taxon>Eublepharis</taxon>
    </lineage>
</organism>
<evidence type="ECO:0000313" key="12">
    <source>
        <dbReference type="RefSeq" id="XP_054847725.1"/>
    </source>
</evidence>
<evidence type="ECO:0000256" key="2">
    <source>
        <dbReference type="ARBA" id="ARBA00004613"/>
    </source>
</evidence>
<keyword evidence="10" id="KW-0732">Signal</keyword>
<keyword evidence="6" id="KW-0472">Membrane</keyword>
<dbReference type="PANTHER" id="PTHR10206">
    <property type="entry name" value="CATHELICIDIN"/>
    <property type="match status" value="1"/>
</dbReference>
<evidence type="ECO:0000256" key="9">
    <source>
        <dbReference type="ARBA" id="ARBA00030320"/>
    </source>
</evidence>
<dbReference type="Gene3D" id="3.10.450.10">
    <property type="match status" value="1"/>
</dbReference>
<name>A0AA97K0S1_EUBMA</name>
<accession>A0AA97K0S1</accession>
<dbReference type="Pfam" id="PF00666">
    <property type="entry name" value="Cathelicidins"/>
    <property type="match status" value="1"/>
</dbReference>
<keyword evidence="5" id="KW-1052">Target cell membrane</keyword>
<gene>
    <name evidence="12" type="primary">LOC129337799</name>
</gene>
<dbReference type="Proteomes" id="UP001190640">
    <property type="component" value="Chromosome 11"/>
</dbReference>
<protein>
    <recommendedName>
        <fullName evidence="9">Vipericidin</fullName>
    </recommendedName>
</protein>
<dbReference type="GO" id="GO:0005615">
    <property type="term" value="C:extracellular space"/>
    <property type="evidence" value="ECO:0007669"/>
    <property type="project" value="TreeGrafter"/>
</dbReference>
<evidence type="ECO:0000256" key="4">
    <source>
        <dbReference type="ARBA" id="ARBA00022525"/>
    </source>
</evidence>
<keyword evidence="7" id="KW-1015">Disulfide bond</keyword>
<evidence type="ECO:0000256" key="5">
    <source>
        <dbReference type="ARBA" id="ARBA00022537"/>
    </source>
</evidence>
<dbReference type="RefSeq" id="XP_054847725.1">
    <property type="nucleotide sequence ID" value="XM_054991750.1"/>
</dbReference>
<proteinExistence type="inferred from homology"/>
<dbReference type="GO" id="GO:0044218">
    <property type="term" value="C:other organism cell membrane"/>
    <property type="evidence" value="ECO:0007669"/>
    <property type="project" value="UniProtKB-KW"/>
</dbReference>
<evidence type="ECO:0000256" key="3">
    <source>
        <dbReference type="ARBA" id="ARBA00005320"/>
    </source>
</evidence>
<dbReference type="InterPro" id="IPR046350">
    <property type="entry name" value="Cystatin_sf"/>
</dbReference>
<comment type="subcellular location">
    <subcellularLocation>
        <location evidence="2">Secreted</location>
    </subcellularLocation>
    <subcellularLocation>
        <location evidence="1">Target cell membrane</location>
    </subcellularLocation>
</comment>
<dbReference type="KEGG" id="emc:129337799"/>
<feature type="signal peptide" evidence="10">
    <location>
        <begin position="1"/>
        <end position="17"/>
    </location>
</feature>
<evidence type="ECO:0000256" key="10">
    <source>
        <dbReference type="SAM" id="SignalP"/>
    </source>
</evidence>
<dbReference type="PANTHER" id="PTHR10206:SF0">
    <property type="entry name" value="CATHELICIDIN B1-RELATED"/>
    <property type="match status" value="1"/>
</dbReference>
<evidence type="ECO:0000256" key="1">
    <source>
        <dbReference type="ARBA" id="ARBA00004175"/>
    </source>
</evidence>